<name>A0A6L8MIX5_9BURK</name>
<accession>A0A6L8MIX5</accession>
<gene>
    <name evidence="1" type="ORF">GTP38_08790</name>
    <name evidence="2" type="ORF">GTP44_07905</name>
</gene>
<evidence type="ECO:0000313" key="4">
    <source>
        <dbReference type="Proteomes" id="UP000474565"/>
    </source>
</evidence>
<dbReference type="RefSeq" id="WP_160989825.1">
    <property type="nucleotide sequence ID" value="NZ_WWCO01000005.1"/>
</dbReference>
<comment type="caution">
    <text evidence="2">The sequence shown here is derived from an EMBL/GenBank/DDBJ whole genome shotgun (WGS) entry which is preliminary data.</text>
</comment>
<dbReference type="EMBL" id="WWCP01000006">
    <property type="protein sequence ID" value="MYM81882.1"/>
    <property type="molecule type" value="Genomic_DNA"/>
</dbReference>
<sequence>MLNLSQQERAQLSSHGALCSDADGNEILTGLTSRESIFVLRYQKIFDDRRSAAHQRSYLQLRQRHATACAAIRDATGEKLMANVELALDQALEYSFPASDPVAISITSIRQEK</sequence>
<evidence type="ECO:0000313" key="1">
    <source>
        <dbReference type="EMBL" id="MYM34431.1"/>
    </source>
</evidence>
<evidence type="ECO:0000313" key="3">
    <source>
        <dbReference type="Proteomes" id="UP000449678"/>
    </source>
</evidence>
<organism evidence="2 4">
    <name type="scientific">Duganella lactea</name>
    <dbReference type="NCBI Taxonomy" id="2692173"/>
    <lineage>
        <taxon>Bacteria</taxon>
        <taxon>Pseudomonadati</taxon>
        <taxon>Pseudomonadota</taxon>
        <taxon>Betaproteobacteria</taxon>
        <taxon>Burkholderiales</taxon>
        <taxon>Oxalobacteraceae</taxon>
        <taxon>Telluria group</taxon>
        <taxon>Duganella</taxon>
    </lineage>
</organism>
<evidence type="ECO:0000313" key="2">
    <source>
        <dbReference type="EMBL" id="MYM81882.1"/>
    </source>
</evidence>
<dbReference type="Proteomes" id="UP000474565">
    <property type="component" value="Unassembled WGS sequence"/>
</dbReference>
<protein>
    <submittedName>
        <fullName evidence="2">Uncharacterized protein</fullName>
    </submittedName>
</protein>
<dbReference type="EMBL" id="WWCO01000005">
    <property type="protein sequence ID" value="MYM34431.1"/>
    <property type="molecule type" value="Genomic_DNA"/>
</dbReference>
<reference evidence="3 4" key="1">
    <citation type="submission" date="2019-12" db="EMBL/GenBank/DDBJ databases">
        <title>Novel species isolated from a subtropical stream in China.</title>
        <authorList>
            <person name="Lu H."/>
        </authorList>
    </citation>
    <scope>NUCLEOTIDE SEQUENCE [LARGE SCALE GENOMIC DNA]</scope>
    <source>
        <strain evidence="2 4">FT50W</strain>
        <strain evidence="1 3">FT94W</strain>
    </source>
</reference>
<proteinExistence type="predicted"/>
<dbReference type="Proteomes" id="UP000449678">
    <property type="component" value="Unassembled WGS sequence"/>
</dbReference>
<keyword evidence="3" id="KW-1185">Reference proteome</keyword>
<dbReference type="AlphaFoldDB" id="A0A6L8MIX5"/>